<dbReference type="Pfam" id="PF00571">
    <property type="entry name" value="CBS"/>
    <property type="match status" value="2"/>
</dbReference>
<dbReference type="SMART" id="SM01091">
    <property type="entry name" value="CorC_HlyC"/>
    <property type="match status" value="1"/>
</dbReference>
<keyword evidence="3" id="KW-1003">Cell membrane</keyword>
<name>A0A4S2DKI1_9CLOT</name>
<keyword evidence="7 9" id="KW-0129">CBS domain</keyword>
<dbReference type="InterPro" id="IPR000644">
    <property type="entry name" value="CBS_dom"/>
</dbReference>
<dbReference type="InterPro" id="IPR046342">
    <property type="entry name" value="CBS_dom_sf"/>
</dbReference>
<evidence type="ECO:0000256" key="11">
    <source>
        <dbReference type="SAM" id="Phobius"/>
    </source>
</evidence>
<protein>
    <submittedName>
        <fullName evidence="14">HlyC/CorC family transporter</fullName>
    </submittedName>
</protein>
<reference evidence="14 15" key="1">
    <citation type="submission" date="2019-04" db="EMBL/GenBank/DDBJ databases">
        <title>Microbes associate with the intestines of laboratory mice.</title>
        <authorList>
            <person name="Navarre W."/>
            <person name="Wong E."/>
            <person name="Huang K."/>
            <person name="Tropini C."/>
            <person name="Ng K."/>
            <person name="Yu B."/>
        </authorList>
    </citation>
    <scope>NUCLEOTIDE SEQUENCE [LARGE SCALE GENOMIC DNA]</scope>
    <source>
        <strain evidence="14 15">NM50_B9-20</strain>
    </source>
</reference>
<dbReference type="CDD" id="cd04590">
    <property type="entry name" value="CBS_pair_CorC_HlyC_assoc"/>
    <property type="match status" value="1"/>
</dbReference>
<dbReference type="InterPro" id="IPR005170">
    <property type="entry name" value="Transptr-assoc_dom"/>
</dbReference>
<keyword evidence="5" id="KW-0677">Repeat</keyword>
<evidence type="ECO:0000313" key="15">
    <source>
        <dbReference type="Proteomes" id="UP000306888"/>
    </source>
</evidence>
<feature type="transmembrane region" description="Helical" evidence="11">
    <location>
        <begin position="135"/>
        <end position="157"/>
    </location>
</feature>
<proteinExistence type="inferred from homology"/>
<dbReference type="InterPro" id="IPR036318">
    <property type="entry name" value="FAD-bd_PCMH-like_sf"/>
</dbReference>
<feature type="domain" description="CNNM transmembrane" evidence="13">
    <location>
        <begin position="1"/>
        <end position="201"/>
    </location>
</feature>
<dbReference type="GO" id="GO:0005886">
    <property type="term" value="C:plasma membrane"/>
    <property type="evidence" value="ECO:0007669"/>
    <property type="project" value="UniProtKB-SubCell"/>
</dbReference>
<dbReference type="RefSeq" id="WP_136006234.1">
    <property type="nucleotide sequence ID" value="NZ_SRYR01000002.1"/>
</dbReference>
<dbReference type="InterPro" id="IPR016169">
    <property type="entry name" value="FAD-bd_PCMH_sub2"/>
</dbReference>
<keyword evidence="4 10" id="KW-0812">Transmembrane</keyword>
<feature type="transmembrane region" description="Helical" evidence="11">
    <location>
        <begin position="102"/>
        <end position="123"/>
    </location>
</feature>
<evidence type="ECO:0000256" key="8">
    <source>
        <dbReference type="ARBA" id="ARBA00023136"/>
    </source>
</evidence>
<dbReference type="Pfam" id="PF03471">
    <property type="entry name" value="CorC_HlyC"/>
    <property type="match status" value="1"/>
</dbReference>
<feature type="transmembrane region" description="Helical" evidence="11">
    <location>
        <begin position="6"/>
        <end position="30"/>
    </location>
</feature>
<evidence type="ECO:0000256" key="3">
    <source>
        <dbReference type="ARBA" id="ARBA00022475"/>
    </source>
</evidence>
<dbReference type="InterPro" id="IPR002550">
    <property type="entry name" value="CNNM"/>
</dbReference>
<evidence type="ECO:0000256" key="4">
    <source>
        <dbReference type="ARBA" id="ARBA00022692"/>
    </source>
</evidence>
<evidence type="ECO:0000256" key="5">
    <source>
        <dbReference type="ARBA" id="ARBA00022737"/>
    </source>
</evidence>
<feature type="transmembrane region" description="Helical" evidence="11">
    <location>
        <begin position="61"/>
        <end position="82"/>
    </location>
</feature>
<dbReference type="Pfam" id="PF01595">
    <property type="entry name" value="CNNM"/>
    <property type="match status" value="1"/>
</dbReference>
<evidence type="ECO:0000256" key="2">
    <source>
        <dbReference type="ARBA" id="ARBA00006337"/>
    </source>
</evidence>
<dbReference type="PANTHER" id="PTHR43099:SF2">
    <property type="entry name" value="UPF0053 PROTEIN YRKA"/>
    <property type="match status" value="1"/>
</dbReference>
<dbReference type="EMBL" id="SRYR01000002">
    <property type="protein sequence ID" value="TGY42756.1"/>
    <property type="molecule type" value="Genomic_DNA"/>
</dbReference>
<dbReference type="SUPFAM" id="SSF56176">
    <property type="entry name" value="FAD-binding/transporter-associated domain-like"/>
    <property type="match status" value="1"/>
</dbReference>
<keyword evidence="6 10" id="KW-1133">Transmembrane helix</keyword>
<gene>
    <name evidence="14" type="ORF">E5347_08075</name>
</gene>
<comment type="subcellular location">
    <subcellularLocation>
        <location evidence="1">Cell membrane</location>
        <topology evidence="1">Multi-pass membrane protein</topology>
    </subcellularLocation>
</comment>
<dbReference type="InterPro" id="IPR051676">
    <property type="entry name" value="UPF0053_domain"/>
</dbReference>
<dbReference type="Gene3D" id="3.30.465.10">
    <property type="match status" value="1"/>
</dbReference>
<dbReference type="Proteomes" id="UP000306888">
    <property type="component" value="Unassembled WGS sequence"/>
</dbReference>
<evidence type="ECO:0000259" key="12">
    <source>
        <dbReference type="PROSITE" id="PS51371"/>
    </source>
</evidence>
<dbReference type="InterPro" id="IPR044751">
    <property type="entry name" value="Ion_transp-like_CBS"/>
</dbReference>
<organism evidence="14 15">
    <name type="scientific">Clostridium sartagoforme</name>
    <dbReference type="NCBI Taxonomy" id="84031"/>
    <lineage>
        <taxon>Bacteria</taxon>
        <taxon>Bacillati</taxon>
        <taxon>Bacillota</taxon>
        <taxon>Clostridia</taxon>
        <taxon>Eubacteriales</taxon>
        <taxon>Clostridiaceae</taxon>
        <taxon>Clostridium</taxon>
    </lineage>
</organism>
<dbReference type="FunFam" id="3.10.580.10:FF:000002">
    <property type="entry name" value="Magnesium/cobalt efflux protein CorC"/>
    <property type="match status" value="1"/>
</dbReference>
<dbReference type="GO" id="GO:0050660">
    <property type="term" value="F:flavin adenine dinucleotide binding"/>
    <property type="evidence" value="ECO:0007669"/>
    <property type="project" value="InterPro"/>
</dbReference>
<evidence type="ECO:0000256" key="7">
    <source>
        <dbReference type="ARBA" id="ARBA00023122"/>
    </source>
</evidence>
<feature type="domain" description="CBS" evidence="12">
    <location>
        <begin position="286"/>
        <end position="343"/>
    </location>
</feature>
<dbReference type="PANTHER" id="PTHR43099">
    <property type="entry name" value="UPF0053 PROTEIN YRKA"/>
    <property type="match status" value="1"/>
</dbReference>
<keyword evidence="15" id="KW-1185">Reference proteome</keyword>
<evidence type="ECO:0000313" key="14">
    <source>
        <dbReference type="EMBL" id="TGY42756.1"/>
    </source>
</evidence>
<dbReference type="Gene3D" id="3.10.580.10">
    <property type="entry name" value="CBS-domain"/>
    <property type="match status" value="1"/>
</dbReference>
<comment type="caution">
    <text evidence="14">The sequence shown here is derived from an EMBL/GenBank/DDBJ whole genome shotgun (WGS) entry which is preliminary data.</text>
</comment>
<dbReference type="OrthoDB" id="9798188at2"/>
<evidence type="ECO:0000256" key="9">
    <source>
        <dbReference type="PROSITE-ProRule" id="PRU00703"/>
    </source>
</evidence>
<sequence>MEGSPGSSLILILILVVINAFFASAEMAIVSLNKTKISILADEGNKKAILLKGILKDPNNFLSTIQVGITLAGFFASASAATSISVGFANVLSNLNIPYSESIALVLTTIAISYITLVLGELVPKRIALQNSEKLAMSSIKTIIFISKVTKPFVWFLSFSTNLILKLLGVKTDGIDEQISREEIRSLIEIGEENGAINQSEREMIDGIIEFDDTTAKKIMTPRTETFLLNVNVKIRDCIKDILDENFSRIPVYEDDIDNIIGILHMKDLFASIVEKGVDNVNIKDLLKDPCFFIETKNIDDLFKELKEKKAYIAILMDEYGGFSGIVTMEDIIEEVMGEILDEYDENLDIEKIDDDNFIVSGLMTLEDVSDYLNIELESEFADTIAGLFIEKLGEIPTNTKNCEVTFDNITLKLLKLDEKRIDKIQLIINYRTKENEAEAALC</sequence>
<dbReference type="SUPFAM" id="SSF54631">
    <property type="entry name" value="CBS-domain pair"/>
    <property type="match status" value="1"/>
</dbReference>
<evidence type="ECO:0000256" key="1">
    <source>
        <dbReference type="ARBA" id="ARBA00004651"/>
    </source>
</evidence>
<feature type="domain" description="CBS" evidence="12">
    <location>
        <begin position="220"/>
        <end position="280"/>
    </location>
</feature>
<evidence type="ECO:0000256" key="10">
    <source>
        <dbReference type="PROSITE-ProRule" id="PRU01193"/>
    </source>
</evidence>
<dbReference type="PROSITE" id="PS51371">
    <property type="entry name" value="CBS"/>
    <property type="match status" value="2"/>
</dbReference>
<evidence type="ECO:0000256" key="6">
    <source>
        <dbReference type="ARBA" id="ARBA00022989"/>
    </source>
</evidence>
<accession>A0A4S2DKI1</accession>
<dbReference type="PROSITE" id="PS51846">
    <property type="entry name" value="CNNM"/>
    <property type="match status" value="1"/>
</dbReference>
<keyword evidence="8 10" id="KW-0472">Membrane</keyword>
<comment type="similarity">
    <text evidence="2">Belongs to the UPF0053 family.</text>
</comment>
<dbReference type="AlphaFoldDB" id="A0A4S2DKI1"/>
<evidence type="ECO:0000259" key="13">
    <source>
        <dbReference type="PROSITE" id="PS51846"/>
    </source>
</evidence>